<proteinExistence type="predicted"/>
<dbReference type="AlphaFoldDB" id="A0A0S2KKY6"/>
<dbReference type="InterPro" id="IPR029464">
    <property type="entry name" value="HSDR_N"/>
</dbReference>
<sequence>MIRLNLPTFQINLAGTRQHPTIFDILRRKHVALTPEEWVRQHFIHFLIEQKGYPNTLLANEVQLKIGDKSMRADSVLYDTDLHPRMIIEYKAPSVQLTQQVFDQISVYNMLLHVDYLIVSNGLQHYCCRMDYEHNTYTFIHNIPAYNEI</sequence>
<feature type="domain" description="Type I restriction enzyme R protein N-terminal" evidence="1">
    <location>
        <begin position="35"/>
        <end position="144"/>
    </location>
</feature>
<accession>A0A0S2KKY6</accession>
<dbReference type="OrthoDB" id="9790377at2"/>
<dbReference type="Pfam" id="PF13588">
    <property type="entry name" value="HSDR_N_2"/>
    <property type="match status" value="1"/>
</dbReference>
<dbReference type="STRING" id="76123.AS203_07655"/>
<reference evidence="3" key="1">
    <citation type="submission" date="2015-11" db="EMBL/GenBank/DDBJ databases">
        <authorList>
            <person name="Holder M.E."/>
            <person name="Ajami N.J."/>
            <person name="Petrosino J.F."/>
        </authorList>
    </citation>
    <scope>NUCLEOTIDE SEQUENCE [LARGE SCALE GENOMIC DNA]</scope>
    <source>
        <strain evidence="3">F0113</strain>
    </source>
</reference>
<gene>
    <name evidence="2" type="ORF">AS203_07655</name>
</gene>
<evidence type="ECO:0000259" key="1">
    <source>
        <dbReference type="Pfam" id="PF13588"/>
    </source>
</evidence>
<evidence type="ECO:0000313" key="3">
    <source>
        <dbReference type="Proteomes" id="UP000056252"/>
    </source>
</evidence>
<dbReference type="Proteomes" id="UP000056252">
    <property type="component" value="Chromosome"/>
</dbReference>
<dbReference type="KEGG" id="peo:AS203_07655"/>
<dbReference type="RefSeq" id="WP_060544348.1">
    <property type="nucleotide sequence ID" value="NZ_CP013195.1"/>
</dbReference>
<keyword evidence="3" id="KW-1185">Reference proteome</keyword>
<protein>
    <recommendedName>
        <fullName evidence="1">Type I restriction enzyme R protein N-terminal domain-containing protein</fullName>
    </recommendedName>
</protein>
<organism evidence="2 3">
    <name type="scientific">Hoylesella enoeca</name>
    <dbReference type="NCBI Taxonomy" id="76123"/>
    <lineage>
        <taxon>Bacteria</taxon>
        <taxon>Pseudomonadati</taxon>
        <taxon>Bacteroidota</taxon>
        <taxon>Bacteroidia</taxon>
        <taxon>Bacteroidales</taxon>
        <taxon>Prevotellaceae</taxon>
        <taxon>Hoylesella</taxon>
    </lineage>
</organism>
<evidence type="ECO:0000313" key="2">
    <source>
        <dbReference type="EMBL" id="ALO48968.1"/>
    </source>
</evidence>
<dbReference type="eggNOG" id="COG0610">
    <property type="taxonomic scope" value="Bacteria"/>
</dbReference>
<name>A0A0S2KKY6_9BACT</name>
<dbReference type="EMBL" id="CP013195">
    <property type="protein sequence ID" value="ALO48968.1"/>
    <property type="molecule type" value="Genomic_DNA"/>
</dbReference>